<reference evidence="2" key="1">
    <citation type="submission" date="2021-02" db="EMBL/GenBank/DDBJ databases">
        <authorList>
            <person name="Dougan E. K."/>
            <person name="Rhodes N."/>
            <person name="Thang M."/>
            <person name="Chan C."/>
        </authorList>
    </citation>
    <scope>NUCLEOTIDE SEQUENCE</scope>
</reference>
<keyword evidence="1" id="KW-0812">Transmembrane</keyword>
<evidence type="ECO:0000313" key="3">
    <source>
        <dbReference type="Proteomes" id="UP000601435"/>
    </source>
</evidence>
<keyword evidence="3" id="KW-1185">Reference proteome</keyword>
<feature type="non-terminal residue" evidence="2">
    <location>
        <position position="116"/>
    </location>
</feature>
<protein>
    <submittedName>
        <fullName evidence="2">Uncharacterized protein</fullName>
    </submittedName>
</protein>
<keyword evidence="1" id="KW-1133">Transmembrane helix</keyword>
<gene>
    <name evidence="2" type="ORF">SNEC2469_LOCUS16698</name>
</gene>
<dbReference type="Proteomes" id="UP000601435">
    <property type="component" value="Unassembled WGS sequence"/>
</dbReference>
<organism evidence="2 3">
    <name type="scientific">Symbiodinium necroappetens</name>
    <dbReference type="NCBI Taxonomy" id="1628268"/>
    <lineage>
        <taxon>Eukaryota</taxon>
        <taxon>Sar</taxon>
        <taxon>Alveolata</taxon>
        <taxon>Dinophyceae</taxon>
        <taxon>Suessiales</taxon>
        <taxon>Symbiodiniaceae</taxon>
        <taxon>Symbiodinium</taxon>
    </lineage>
</organism>
<dbReference type="EMBL" id="CAJNJA010027236">
    <property type="protein sequence ID" value="CAE7572175.1"/>
    <property type="molecule type" value="Genomic_DNA"/>
</dbReference>
<evidence type="ECO:0000256" key="1">
    <source>
        <dbReference type="SAM" id="Phobius"/>
    </source>
</evidence>
<accession>A0A812UDX0</accession>
<name>A0A812UDX0_9DINO</name>
<feature type="transmembrane region" description="Helical" evidence="1">
    <location>
        <begin position="68"/>
        <end position="88"/>
    </location>
</feature>
<proteinExistence type="predicted"/>
<keyword evidence="1" id="KW-0472">Membrane</keyword>
<dbReference type="OrthoDB" id="425349at2759"/>
<dbReference type="AlphaFoldDB" id="A0A812UDX0"/>
<evidence type="ECO:0000313" key="2">
    <source>
        <dbReference type="EMBL" id="CAE7572175.1"/>
    </source>
</evidence>
<sequence length="116" mass="12374">EIAGQPTIHSQRRPESLAGRLVAPDDIPAKQKASDPYQVATAAGNVTFSNDLGLQTSEPDAGVGLKPLFILFVAGIFFLLLMAVCVILPRLQGVTLGIAGTLEERYSRPDLTKSIE</sequence>
<comment type="caution">
    <text evidence="2">The sequence shown here is derived from an EMBL/GenBank/DDBJ whole genome shotgun (WGS) entry which is preliminary data.</text>
</comment>